<evidence type="ECO:0000313" key="2">
    <source>
        <dbReference type="EMBL" id="KAG2590213.1"/>
    </source>
</evidence>
<feature type="signal peptide" evidence="1">
    <location>
        <begin position="1"/>
        <end position="20"/>
    </location>
</feature>
<accession>A0A8T0S088</accession>
<dbReference type="Proteomes" id="UP000823388">
    <property type="component" value="Chromosome 5N"/>
</dbReference>
<name>A0A8T0S088_PANVG</name>
<keyword evidence="1" id="KW-0732">Signal</keyword>
<feature type="chain" id="PRO_5035827783" description="Secreted protein" evidence="1">
    <location>
        <begin position="21"/>
        <end position="67"/>
    </location>
</feature>
<evidence type="ECO:0008006" key="4">
    <source>
        <dbReference type="Google" id="ProtNLM"/>
    </source>
</evidence>
<proteinExistence type="predicted"/>
<reference evidence="2" key="1">
    <citation type="submission" date="2020-05" db="EMBL/GenBank/DDBJ databases">
        <title>WGS assembly of Panicum virgatum.</title>
        <authorList>
            <person name="Lovell J.T."/>
            <person name="Jenkins J."/>
            <person name="Shu S."/>
            <person name="Juenger T.E."/>
            <person name="Schmutz J."/>
        </authorList>
    </citation>
    <scope>NUCLEOTIDE SEQUENCE</scope>
    <source>
        <strain evidence="2">AP13</strain>
    </source>
</reference>
<protein>
    <recommendedName>
        <fullName evidence="4">Secreted protein</fullName>
    </recommendedName>
</protein>
<organism evidence="2 3">
    <name type="scientific">Panicum virgatum</name>
    <name type="common">Blackwell switchgrass</name>
    <dbReference type="NCBI Taxonomy" id="38727"/>
    <lineage>
        <taxon>Eukaryota</taxon>
        <taxon>Viridiplantae</taxon>
        <taxon>Streptophyta</taxon>
        <taxon>Embryophyta</taxon>
        <taxon>Tracheophyta</taxon>
        <taxon>Spermatophyta</taxon>
        <taxon>Magnoliopsida</taxon>
        <taxon>Liliopsida</taxon>
        <taxon>Poales</taxon>
        <taxon>Poaceae</taxon>
        <taxon>PACMAD clade</taxon>
        <taxon>Panicoideae</taxon>
        <taxon>Panicodae</taxon>
        <taxon>Paniceae</taxon>
        <taxon>Panicinae</taxon>
        <taxon>Panicum</taxon>
        <taxon>Panicum sect. Hiantes</taxon>
    </lineage>
</organism>
<comment type="caution">
    <text evidence="2">The sequence shown here is derived from an EMBL/GenBank/DDBJ whole genome shotgun (WGS) entry which is preliminary data.</text>
</comment>
<dbReference type="EMBL" id="CM029046">
    <property type="protein sequence ID" value="KAG2590213.1"/>
    <property type="molecule type" value="Genomic_DNA"/>
</dbReference>
<dbReference type="AlphaFoldDB" id="A0A8T0S088"/>
<sequence>MSMCVRFIFVQLFTAIRVKGAFLNGFPIKASSQDELVKALLVTEIANFPWGCCCWSCDPSESWGPCF</sequence>
<gene>
    <name evidence="2" type="ORF">PVAP13_5NG279300</name>
</gene>
<evidence type="ECO:0000256" key="1">
    <source>
        <dbReference type="SAM" id="SignalP"/>
    </source>
</evidence>
<keyword evidence="3" id="KW-1185">Reference proteome</keyword>
<evidence type="ECO:0000313" key="3">
    <source>
        <dbReference type="Proteomes" id="UP000823388"/>
    </source>
</evidence>